<dbReference type="InterPro" id="IPR015797">
    <property type="entry name" value="NUDIX_hydrolase-like_dom_sf"/>
</dbReference>
<sequence length="180" mass="19929">MTGERDTRRASRETWRALADLVSEEGELEVVHRRWECSPDVRDRLVENLDSVGILGGAGALVRRQSPEGDRPETLLVGYGDGEGWSDPGANLEPGESFHECAERAVEAATGLRVTVSGVLQSHVLYADDWTDRDPVPHPFVLFEALYGEGTAEPRGSAEAVEWFLDPPAELRYEELRDVV</sequence>
<dbReference type="Proteomes" id="UP001057580">
    <property type="component" value="Chromosome"/>
</dbReference>
<dbReference type="InterPro" id="IPR000086">
    <property type="entry name" value="NUDIX_hydrolase_dom"/>
</dbReference>
<feature type="domain" description="Nudix hydrolase" evidence="1">
    <location>
        <begin position="53"/>
        <end position="180"/>
    </location>
</feature>
<keyword evidence="3" id="KW-1185">Reference proteome</keyword>
<dbReference type="EMBL" id="CP104003">
    <property type="protein sequence ID" value="UWM55855.1"/>
    <property type="molecule type" value="Genomic_DNA"/>
</dbReference>
<name>A0A9E7R708_9EURY</name>
<dbReference type="PROSITE" id="PS51462">
    <property type="entry name" value="NUDIX"/>
    <property type="match status" value="1"/>
</dbReference>
<dbReference type="Pfam" id="PF00293">
    <property type="entry name" value="NUDIX"/>
    <property type="match status" value="1"/>
</dbReference>
<dbReference type="GeneID" id="74941976"/>
<dbReference type="KEGG" id="ssai:N0B31_06100"/>
<accession>A0A9E7R708</accession>
<dbReference type="AlphaFoldDB" id="A0A9E7R708"/>
<evidence type="ECO:0000313" key="2">
    <source>
        <dbReference type="EMBL" id="UWM55855.1"/>
    </source>
</evidence>
<organism evidence="2 3">
    <name type="scientific">Salinirubellus salinus</name>
    <dbReference type="NCBI Taxonomy" id="1364945"/>
    <lineage>
        <taxon>Archaea</taxon>
        <taxon>Methanobacteriati</taxon>
        <taxon>Methanobacteriota</taxon>
        <taxon>Stenosarchaea group</taxon>
        <taxon>Halobacteria</taxon>
        <taxon>Halobacteriales</taxon>
        <taxon>Natronomonadaceae</taxon>
        <taxon>Salinirubellus</taxon>
    </lineage>
</organism>
<evidence type="ECO:0000259" key="1">
    <source>
        <dbReference type="PROSITE" id="PS51462"/>
    </source>
</evidence>
<evidence type="ECO:0000313" key="3">
    <source>
        <dbReference type="Proteomes" id="UP001057580"/>
    </source>
</evidence>
<protein>
    <submittedName>
        <fullName evidence="2">NUDIX domain-containing protein</fullName>
    </submittedName>
</protein>
<proteinExistence type="predicted"/>
<reference evidence="2" key="1">
    <citation type="submission" date="2022-09" db="EMBL/GenBank/DDBJ databases">
        <title>Diverse halophilic archaea isolated from saline environments.</title>
        <authorList>
            <person name="Cui H.-L."/>
        </authorList>
    </citation>
    <scope>NUCLEOTIDE SEQUENCE</scope>
    <source>
        <strain evidence="2">ZS-35-S2</strain>
    </source>
</reference>
<dbReference type="RefSeq" id="WP_260594966.1">
    <property type="nucleotide sequence ID" value="NZ_CP104003.1"/>
</dbReference>
<dbReference type="SUPFAM" id="SSF55811">
    <property type="entry name" value="Nudix"/>
    <property type="match status" value="1"/>
</dbReference>
<dbReference type="Gene3D" id="3.90.79.10">
    <property type="entry name" value="Nucleoside Triphosphate Pyrophosphohydrolase"/>
    <property type="match status" value="1"/>
</dbReference>
<gene>
    <name evidence="2" type="ORF">N0B31_06100</name>
</gene>